<keyword evidence="3" id="KW-0862">Zinc</keyword>
<feature type="domain" description="AN1-type" evidence="5">
    <location>
        <begin position="17"/>
        <end position="65"/>
    </location>
</feature>
<proteinExistence type="predicted"/>
<dbReference type="STRING" id="212602.A0A420HUJ7"/>
<organism evidence="6 7">
    <name type="scientific">Erysiphe neolycopersici</name>
    <dbReference type="NCBI Taxonomy" id="212602"/>
    <lineage>
        <taxon>Eukaryota</taxon>
        <taxon>Fungi</taxon>
        <taxon>Dikarya</taxon>
        <taxon>Ascomycota</taxon>
        <taxon>Pezizomycotina</taxon>
        <taxon>Leotiomycetes</taxon>
        <taxon>Erysiphales</taxon>
        <taxon>Erysiphaceae</taxon>
        <taxon>Erysiphe</taxon>
    </lineage>
</organism>
<sequence>MTSTITAKSSTDEIDPTLIGTHCQLEYCNRLDFLPFHCESCRHTFCLDHRSETAHKCSKAGEWAARRREENLKTQSLGIKKNMQDVERCCASSICKTIIGTSLSISVHCASCNQYYCLKHRLKDEHDCSNQKVSTSRATAYSSIFGNQTEQAKTAFSKLKAWGSAQKANVNRSLPKQRVSPTAARMIVINNLKKTAKGDDKLPSEKRVYLHVEAESATTCSKLPSGAFFYSTDWVIGRVLDAAAKALQVQNVNNEGDKEKMKLRVFHIEKGRILDFSEKVGSVLTNGDTIVLLRGVGPSVIDLIDLTST</sequence>
<evidence type="ECO:0000256" key="3">
    <source>
        <dbReference type="ARBA" id="ARBA00022833"/>
    </source>
</evidence>
<reference evidence="6 7" key="1">
    <citation type="journal article" date="2018" name="BMC Genomics">
        <title>Comparative genome analyses reveal sequence features reflecting distinct modes of host-adaptation between dicot and monocot powdery mildew.</title>
        <authorList>
            <person name="Wu Y."/>
            <person name="Ma X."/>
            <person name="Pan Z."/>
            <person name="Kale S.D."/>
            <person name="Song Y."/>
            <person name="King H."/>
            <person name="Zhang Q."/>
            <person name="Presley C."/>
            <person name="Deng X."/>
            <person name="Wei C.I."/>
            <person name="Xiao S."/>
        </authorList>
    </citation>
    <scope>NUCLEOTIDE SEQUENCE [LARGE SCALE GENOMIC DNA]</scope>
    <source>
        <strain evidence="6">UMSG2</strain>
    </source>
</reference>
<evidence type="ECO:0000313" key="6">
    <source>
        <dbReference type="EMBL" id="RKF61118.1"/>
    </source>
</evidence>
<dbReference type="InterPro" id="IPR000058">
    <property type="entry name" value="Znf_AN1"/>
</dbReference>
<evidence type="ECO:0000256" key="1">
    <source>
        <dbReference type="ARBA" id="ARBA00022723"/>
    </source>
</evidence>
<dbReference type="PROSITE" id="PS51039">
    <property type="entry name" value="ZF_AN1"/>
    <property type="match status" value="1"/>
</dbReference>
<dbReference type="Pfam" id="PF25327">
    <property type="entry name" value="UBL_ZFAND1"/>
    <property type="match status" value="1"/>
</dbReference>
<dbReference type="GO" id="GO:0008270">
    <property type="term" value="F:zinc ion binding"/>
    <property type="evidence" value="ECO:0007669"/>
    <property type="project" value="UniProtKB-KW"/>
</dbReference>
<evidence type="ECO:0000256" key="2">
    <source>
        <dbReference type="ARBA" id="ARBA00022771"/>
    </source>
</evidence>
<keyword evidence="2 4" id="KW-0863">Zinc-finger</keyword>
<dbReference type="AlphaFoldDB" id="A0A420HUJ7"/>
<evidence type="ECO:0000259" key="5">
    <source>
        <dbReference type="PROSITE" id="PS51039"/>
    </source>
</evidence>
<dbReference type="EMBL" id="MCFK01004497">
    <property type="protein sequence ID" value="RKF61118.1"/>
    <property type="molecule type" value="Genomic_DNA"/>
</dbReference>
<dbReference type="Pfam" id="PF01428">
    <property type="entry name" value="zf-AN1"/>
    <property type="match status" value="2"/>
</dbReference>
<dbReference type="Gene3D" id="4.10.1110.10">
    <property type="entry name" value="AN1-like Zinc finger"/>
    <property type="match status" value="2"/>
</dbReference>
<dbReference type="GO" id="GO:0005737">
    <property type="term" value="C:cytoplasm"/>
    <property type="evidence" value="ECO:0007669"/>
    <property type="project" value="TreeGrafter"/>
</dbReference>
<comment type="caution">
    <text evidence="6">The sequence shown here is derived from an EMBL/GenBank/DDBJ whole genome shotgun (WGS) entry which is preliminary data.</text>
</comment>
<dbReference type="SUPFAM" id="SSF118310">
    <property type="entry name" value="AN1-like Zinc finger"/>
    <property type="match status" value="2"/>
</dbReference>
<dbReference type="Proteomes" id="UP000286134">
    <property type="component" value="Unassembled WGS sequence"/>
</dbReference>
<dbReference type="OrthoDB" id="431929at2759"/>
<keyword evidence="1" id="KW-0479">Metal-binding</keyword>
<keyword evidence="7" id="KW-1185">Reference proteome</keyword>
<evidence type="ECO:0000313" key="7">
    <source>
        <dbReference type="Proteomes" id="UP000286134"/>
    </source>
</evidence>
<accession>A0A420HUJ7</accession>
<evidence type="ECO:0000256" key="4">
    <source>
        <dbReference type="PROSITE-ProRule" id="PRU00449"/>
    </source>
</evidence>
<gene>
    <name evidence="6" type="ORF">OnM2_044073</name>
</gene>
<dbReference type="InterPro" id="IPR035896">
    <property type="entry name" value="AN1-like_Znf"/>
</dbReference>
<dbReference type="PANTHER" id="PTHR14677">
    <property type="entry name" value="ARSENITE INDUCUBLE RNA ASSOCIATED PROTEIN AIP-1-RELATED"/>
    <property type="match status" value="1"/>
</dbReference>
<dbReference type="SMART" id="SM00154">
    <property type="entry name" value="ZnF_AN1"/>
    <property type="match status" value="2"/>
</dbReference>
<name>A0A420HUJ7_9PEZI</name>
<dbReference type="InterPro" id="IPR057358">
    <property type="entry name" value="UBL_ZFAND1-like"/>
</dbReference>
<protein>
    <submittedName>
        <fullName evidence="6">AN1-type zinc finger protein 1</fullName>
    </submittedName>
</protein>
<dbReference type="PANTHER" id="PTHR14677:SF40">
    <property type="entry name" value="CDC48-ASSOCIATED UBIQUITIN-LIKE_ZINC FINGER PROTEIN 1"/>
    <property type="match status" value="1"/>
</dbReference>